<reference evidence="6 7" key="1">
    <citation type="submission" date="2024-01" db="EMBL/GenBank/DDBJ databases">
        <title>A draft genome for the cacao thread blight pathogen Marasmiellus scandens.</title>
        <authorList>
            <person name="Baruah I.K."/>
            <person name="Leung J."/>
            <person name="Bukari Y."/>
            <person name="Amoako-Attah I."/>
            <person name="Meinhardt L.W."/>
            <person name="Bailey B.A."/>
            <person name="Cohen S.P."/>
        </authorList>
    </citation>
    <scope>NUCLEOTIDE SEQUENCE [LARGE SCALE GENOMIC DNA]</scope>
    <source>
        <strain evidence="6 7">GH-19</strain>
    </source>
</reference>
<dbReference type="PROSITE" id="PS01173">
    <property type="entry name" value="LIPASE_GDXG_HIS"/>
    <property type="match status" value="1"/>
</dbReference>
<dbReference type="EC" id="3.1.1.-" evidence="4"/>
<comment type="similarity">
    <text evidence="1 4">Belongs to the type-B carboxylesterase/lipase family.</text>
</comment>
<keyword evidence="7" id="KW-1185">Reference proteome</keyword>
<dbReference type="InterPro" id="IPR019826">
    <property type="entry name" value="Carboxylesterase_B_AS"/>
</dbReference>
<dbReference type="Pfam" id="PF00135">
    <property type="entry name" value="COesterase"/>
    <property type="match status" value="1"/>
</dbReference>
<evidence type="ECO:0000256" key="2">
    <source>
        <dbReference type="ARBA" id="ARBA00010515"/>
    </source>
</evidence>
<comment type="caution">
    <text evidence="6">The sequence shown here is derived from an EMBL/GenBank/DDBJ whole genome shotgun (WGS) entry which is preliminary data.</text>
</comment>
<gene>
    <name evidence="6" type="ORF">VKT23_004489</name>
</gene>
<name>A0ABR1JXE9_9AGAR</name>
<sequence length="548" mass="60722">MLGLFARVLAFLTVNLFQLLVDVEKDAIVDTGYARYLGNVSFPNTVSYLGIPYAEPPLGELRFRKPLPLNTTRLKQEHKGVTDSRSYPNFCVQGGRDGLAGGAGTEDCLKVNIYSPAGASRGAKLPVLVFLHGGGYIFGNPRSFPFEHWVHQSPNVVIVSVYYRLNSLGFLAHPEFLSDPESTGDLNVGFLDQIEALKWVQTYIDAFGGDPDQITIDGHSAGASSVELHLVANVTAGSALFTRAIAQSVYRVPLPRPEQQAPLFDFYSNIAGCTSGSVPERMSCLRAAPVDALARAQDMAITPAFNGRYNIFRPVVDSKVIGDYPTRLIMNGEFRDVPLLIGATSNETSINEMPAADGLKFLFPGLDEQDIEEFLEVYPPGDFDSTYQHFQVTTGESVFICSVPLIATTLSSRHNDVWTYRYNEPNPTKGSPVVAHSAETWVMFNGTNTGNNGTSTFTPLSPTDEKFSEELIAYWLSFVRAGNPNAYKLSRSTVWQQYTPNEKQRMVLQKVPDADKHWQKSGCFMENFPDWEDRRCVFVGKKVDKEQN</sequence>
<feature type="domain" description="Carboxylesterase type B" evidence="5">
    <location>
        <begin position="30"/>
        <end position="517"/>
    </location>
</feature>
<proteinExistence type="inferred from homology"/>
<evidence type="ECO:0000256" key="3">
    <source>
        <dbReference type="ARBA" id="ARBA00022801"/>
    </source>
</evidence>
<dbReference type="InterPro" id="IPR029058">
    <property type="entry name" value="AB_hydrolase_fold"/>
</dbReference>
<evidence type="ECO:0000313" key="6">
    <source>
        <dbReference type="EMBL" id="KAK7467435.1"/>
    </source>
</evidence>
<comment type="similarity">
    <text evidence="2">Belongs to the 'GDXG' lipolytic enzyme family.</text>
</comment>
<evidence type="ECO:0000259" key="5">
    <source>
        <dbReference type="Pfam" id="PF00135"/>
    </source>
</evidence>
<dbReference type="EMBL" id="JBANRG010000004">
    <property type="protein sequence ID" value="KAK7467435.1"/>
    <property type="molecule type" value="Genomic_DNA"/>
</dbReference>
<protein>
    <recommendedName>
        <fullName evidence="4">Carboxylic ester hydrolase</fullName>
        <ecNumber evidence="4">3.1.1.-</ecNumber>
    </recommendedName>
</protein>
<dbReference type="Gene3D" id="3.40.50.1820">
    <property type="entry name" value="alpha/beta hydrolase"/>
    <property type="match status" value="1"/>
</dbReference>
<keyword evidence="3 4" id="KW-0378">Hydrolase</keyword>
<dbReference type="PANTHER" id="PTHR11559">
    <property type="entry name" value="CARBOXYLESTERASE"/>
    <property type="match status" value="1"/>
</dbReference>
<dbReference type="SUPFAM" id="SSF53474">
    <property type="entry name" value="alpha/beta-Hydrolases"/>
    <property type="match status" value="1"/>
</dbReference>
<dbReference type="Proteomes" id="UP001498398">
    <property type="component" value="Unassembled WGS sequence"/>
</dbReference>
<dbReference type="PROSITE" id="PS00122">
    <property type="entry name" value="CARBOXYLESTERASE_B_1"/>
    <property type="match status" value="1"/>
</dbReference>
<accession>A0ABR1JXE9</accession>
<evidence type="ECO:0000256" key="1">
    <source>
        <dbReference type="ARBA" id="ARBA00005964"/>
    </source>
</evidence>
<organism evidence="6 7">
    <name type="scientific">Marasmiellus scandens</name>
    <dbReference type="NCBI Taxonomy" id="2682957"/>
    <lineage>
        <taxon>Eukaryota</taxon>
        <taxon>Fungi</taxon>
        <taxon>Dikarya</taxon>
        <taxon>Basidiomycota</taxon>
        <taxon>Agaricomycotina</taxon>
        <taxon>Agaricomycetes</taxon>
        <taxon>Agaricomycetidae</taxon>
        <taxon>Agaricales</taxon>
        <taxon>Marasmiineae</taxon>
        <taxon>Omphalotaceae</taxon>
        <taxon>Marasmiellus</taxon>
    </lineage>
</organism>
<dbReference type="InterPro" id="IPR050309">
    <property type="entry name" value="Type-B_Carboxylest/Lipase"/>
</dbReference>
<evidence type="ECO:0000256" key="4">
    <source>
        <dbReference type="RuleBase" id="RU361235"/>
    </source>
</evidence>
<dbReference type="InterPro" id="IPR002018">
    <property type="entry name" value="CarbesteraseB"/>
</dbReference>
<dbReference type="InterPro" id="IPR002168">
    <property type="entry name" value="Lipase_GDXG_HIS_AS"/>
</dbReference>
<evidence type="ECO:0000313" key="7">
    <source>
        <dbReference type="Proteomes" id="UP001498398"/>
    </source>
</evidence>